<proteinExistence type="predicted"/>
<feature type="transmembrane region" description="Helical" evidence="2">
    <location>
        <begin position="205"/>
        <end position="223"/>
    </location>
</feature>
<keyword evidence="2" id="KW-0472">Membrane</keyword>
<evidence type="ECO:0000256" key="1">
    <source>
        <dbReference type="SAM" id="MobiDB-lite"/>
    </source>
</evidence>
<accession>A0A1D3D1S4</accession>
<gene>
    <name evidence="3" type="ORF">cyc_02212</name>
</gene>
<feature type="region of interest" description="Disordered" evidence="1">
    <location>
        <begin position="1"/>
        <end position="23"/>
    </location>
</feature>
<evidence type="ECO:0000313" key="3">
    <source>
        <dbReference type="EMBL" id="OEH77396.1"/>
    </source>
</evidence>
<keyword evidence="2 3" id="KW-0812">Transmembrane</keyword>
<sequence>MQRSQGTDSGCGGGRRRGPPQLLQGTLYGGDKFDPVMLFSQLLLLLSSFYVLLSGASFGALTVLQNRQLPRQTEPQSDLLVPDKQEQVQQPEVALPRRKEDLAPTVTPQPLQGRQVLFLFSSGSSETLPETGAALDAALLLTGALLCVPPLPLVRAAVLPPLELRFFGVCPDDLKKAALLRVERLLFRSFCVYRVVQRSRKIPDFCFSLGFLHFFACLVISGFPTRSASASVALLQPAFAAVRRAKPSCSECSLLGGKRLGKDAFPKRT</sequence>
<reference evidence="3 4" key="1">
    <citation type="journal article" date="2016" name="BMC Genomics">
        <title>Comparative genomics reveals Cyclospora cayetanensis possesses coccidia-like metabolism and invasion components but unique surface antigens.</title>
        <authorList>
            <person name="Liu S."/>
            <person name="Wang L."/>
            <person name="Zheng H."/>
            <person name="Xu Z."/>
            <person name="Roellig D.M."/>
            <person name="Li N."/>
            <person name="Frace M.A."/>
            <person name="Tang K."/>
            <person name="Arrowood M.J."/>
            <person name="Moss D.M."/>
            <person name="Zhang L."/>
            <person name="Feng Y."/>
            <person name="Xiao L."/>
        </authorList>
    </citation>
    <scope>NUCLEOTIDE SEQUENCE [LARGE SCALE GENOMIC DNA]</scope>
    <source>
        <strain evidence="3 4">CHN_HEN01</strain>
    </source>
</reference>
<keyword evidence="2" id="KW-1133">Transmembrane helix</keyword>
<protein>
    <submittedName>
        <fullName evidence="3">Transmembrane protein</fullName>
    </submittedName>
</protein>
<evidence type="ECO:0000256" key="2">
    <source>
        <dbReference type="SAM" id="Phobius"/>
    </source>
</evidence>
<evidence type="ECO:0000313" key="4">
    <source>
        <dbReference type="Proteomes" id="UP000095192"/>
    </source>
</evidence>
<dbReference type="VEuPathDB" id="ToxoDB:cyc_02212"/>
<organism evidence="3 4">
    <name type="scientific">Cyclospora cayetanensis</name>
    <dbReference type="NCBI Taxonomy" id="88456"/>
    <lineage>
        <taxon>Eukaryota</taxon>
        <taxon>Sar</taxon>
        <taxon>Alveolata</taxon>
        <taxon>Apicomplexa</taxon>
        <taxon>Conoidasida</taxon>
        <taxon>Coccidia</taxon>
        <taxon>Eucoccidiorida</taxon>
        <taxon>Eimeriorina</taxon>
        <taxon>Eimeriidae</taxon>
        <taxon>Cyclospora</taxon>
    </lineage>
</organism>
<dbReference type="InParanoid" id="A0A1D3D1S4"/>
<dbReference type="EMBL" id="JROU02001104">
    <property type="protein sequence ID" value="OEH77396.1"/>
    <property type="molecule type" value="Genomic_DNA"/>
</dbReference>
<name>A0A1D3D1S4_9EIME</name>
<dbReference type="AlphaFoldDB" id="A0A1D3D1S4"/>
<keyword evidence="4" id="KW-1185">Reference proteome</keyword>
<dbReference type="Proteomes" id="UP000095192">
    <property type="component" value="Unassembled WGS sequence"/>
</dbReference>
<comment type="caution">
    <text evidence="3">The sequence shown here is derived from an EMBL/GenBank/DDBJ whole genome shotgun (WGS) entry which is preliminary data.</text>
</comment>
<feature type="transmembrane region" description="Helical" evidence="2">
    <location>
        <begin position="42"/>
        <end position="64"/>
    </location>
</feature>